<feature type="transmembrane region" description="Helical" evidence="1">
    <location>
        <begin position="47"/>
        <end position="68"/>
    </location>
</feature>
<sequence length="131" mass="14639">MKTLSQYFLRGLLTVLPIGITLYVLYALAVWSERVTLTLLRPLIGEFYVPGLGLLLTAALVLLAGFLVSTQATARLLQWVELPFTNLPVVKSIYNSLKSFADYFAPHAKGAPPSRWWCCVRPAASGRRWGW</sequence>
<dbReference type="PANTHER" id="PTHR31876">
    <property type="entry name" value="COV-LIKE PROTEIN 1"/>
    <property type="match status" value="1"/>
</dbReference>
<dbReference type="AlphaFoldDB" id="A0A554X4X1"/>
<comment type="caution">
    <text evidence="2">The sequence shown here is derived from an EMBL/GenBank/DDBJ whole genome shotgun (WGS) entry which is preliminary data.</text>
</comment>
<feature type="transmembrane region" description="Helical" evidence="1">
    <location>
        <begin position="7"/>
        <end position="27"/>
    </location>
</feature>
<reference evidence="2 3" key="1">
    <citation type="submission" date="2019-07" db="EMBL/GenBank/DDBJ databases">
        <title>Tepidimonas charontis SPSP-6 draft genome.</title>
        <authorList>
            <person name="Da Costa M.S."/>
            <person name="Froufe H.J.C."/>
            <person name="Egas C."/>
            <person name="Albuquerque L."/>
        </authorList>
    </citation>
    <scope>NUCLEOTIDE SEQUENCE [LARGE SCALE GENOMIC DNA]</scope>
    <source>
        <strain evidence="2 3">SPSP-6</strain>
    </source>
</reference>
<dbReference type="PANTHER" id="PTHR31876:SF26">
    <property type="entry name" value="PROTEIN LIKE COV 2"/>
    <property type="match status" value="1"/>
</dbReference>
<dbReference type="InterPro" id="IPR007462">
    <property type="entry name" value="COV1-like"/>
</dbReference>
<evidence type="ECO:0000313" key="2">
    <source>
        <dbReference type="EMBL" id="TSE30796.1"/>
    </source>
</evidence>
<protein>
    <submittedName>
        <fullName evidence="2">Uncharacterized protein</fullName>
    </submittedName>
</protein>
<evidence type="ECO:0000256" key="1">
    <source>
        <dbReference type="SAM" id="Phobius"/>
    </source>
</evidence>
<keyword evidence="1" id="KW-0472">Membrane</keyword>
<dbReference type="Pfam" id="PF04367">
    <property type="entry name" value="DUF502"/>
    <property type="match status" value="1"/>
</dbReference>
<keyword evidence="3" id="KW-1185">Reference proteome</keyword>
<gene>
    <name evidence="2" type="ORF">Tchar_02390</name>
</gene>
<proteinExistence type="predicted"/>
<dbReference type="EMBL" id="VJON01000051">
    <property type="protein sequence ID" value="TSE30796.1"/>
    <property type="molecule type" value="Genomic_DNA"/>
</dbReference>
<evidence type="ECO:0000313" key="3">
    <source>
        <dbReference type="Proteomes" id="UP000318294"/>
    </source>
</evidence>
<name>A0A554X4X1_9BURK</name>
<keyword evidence="1" id="KW-1133">Transmembrane helix</keyword>
<organism evidence="2 3">
    <name type="scientific">Tepidimonas charontis</name>
    <dbReference type="NCBI Taxonomy" id="2267262"/>
    <lineage>
        <taxon>Bacteria</taxon>
        <taxon>Pseudomonadati</taxon>
        <taxon>Pseudomonadota</taxon>
        <taxon>Betaproteobacteria</taxon>
        <taxon>Burkholderiales</taxon>
        <taxon>Tepidimonas</taxon>
    </lineage>
</organism>
<dbReference type="Proteomes" id="UP000318294">
    <property type="component" value="Unassembled WGS sequence"/>
</dbReference>
<keyword evidence="1" id="KW-0812">Transmembrane</keyword>
<accession>A0A554X4X1</accession>